<dbReference type="EMBL" id="BBYQ01000103">
    <property type="protein sequence ID" value="GAP31080.1"/>
    <property type="molecule type" value="Genomic_DNA"/>
</dbReference>
<feature type="domain" description="ER-bound oxygenase mpaB/mpaB'/Rubber oxygenase catalytic" evidence="1">
    <location>
        <begin position="26"/>
        <end position="260"/>
    </location>
</feature>
<comment type="caution">
    <text evidence="2">The sequence shown here is derived from an EMBL/GenBank/DDBJ whole genome shotgun (WGS) entry which is preliminary data.</text>
</comment>
<dbReference type="GeneID" id="93372958"/>
<dbReference type="InterPro" id="IPR018713">
    <property type="entry name" value="MPAB/Lcp_cat_dom"/>
</dbReference>
<sequence>MTSAAAAEQPTTPPIGAPLGPGSLLWEYFGDQRLKLFLGRSGTLQNMHPAVSAALQQHSNFFDDPWDRLMRSIPKIEDSVYDPPESDAAGRVRDYHRDLKGVDHHGNRYHALRPDIFWWTHVTFVEAVMAMNDVFGTPLTHAQREQLWAEGVTWWQRYVLSMQPVFGTYEEFQAYWEHMLAEELESNATTDFALKLPTTPIPPMPGIPAWIWAVIRRPFMEFNIWLLGALMPDRSREILGIEWNRLDEFGFRVFATTVRRTWPLLPRPLRYDRRVYRKIRAAERALS</sequence>
<reference evidence="2 3" key="2">
    <citation type="journal article" date="2016" name="Genome Announc.">
        <title>Draft Genome Sequence of Erythromycin- and Oxytetracycline-Sensitive Nocardia seriolae Strain U-1 (NBRC 110359).</title>
        <authorList>
            <person name="Imajoh M."/>
            <person name="Sukeda M."/>
            <person name="Shimizu M."/>
            <person name="Yamane J."/>
            <person name="Ohnishi K."/>
            <person name="Oshima S."/>
        </authorList>
    </citation>
    <scope>NUCLEOTIDE SEQUENCE [LARGE SCALE GENOMIC DNA]</scope>
    <source>
        <strain evidence="2 3">U-1</strain>
    </source>
</reference>
<gene>
    <name evidence="2" type="ORF">NSK11_contig00103-0001</name>
</gene>
<protein>
    <recommendedName>
        <fullName evidence="1">ER-bound oxygenase mpaB/mpaB'/Rubber oxygenase catalytic domain-containing protein</fullName>
    </recommendedName>
</protein>
<dbReference type="PANTHER" id="PTHR36151:SF3">
    <property type="entry name" value="ER-BOUND OXYGENASE MPAB_MPAB'_RUBBER OXYGENASE CATALYTIC DOMAIN-CONTAINING PROTEIN"/>
    <property type="match status" value="1"/>
</dbReference>
<keyword evidence="3" id="KW-1185">Reference proteome</keyword>
<reference evidence="3" key="1">
    <citation type="submission" date="2015-07" db="EMBL/GenBank/DDBJ databases">
        <title>Nocardia seriolae U-1 whole genome shotgun sequence.</title>
        <authorList>
            <person name="Imajoh M."/>
            <person name="Fukumoto Y."/>
            <person name="Sukeda M."/>
            <person name="Yamane J."/>
            <person name="Yamasaki K."/>
            <person name="Shimizu M."/>
            <person name="Ohnishi K."/>
            <person name="Oshima S."/>
        </authorList>
    </citation>
    <scope>NUCLEOTIDE SEQUENCE [LARGE SCALE GENOMIC DNA]</scope>
    <source>
        <strain evidence="3">U-1</strain>
    </source>
</reference>
<dbReference type="Proteomes" id="UP000037179">
    <property type="component" value="Unassembled WGS sequence"/>
</dbReference>
<dbReference type="PANTHER" id="PTHR36151">
    <property type="entry name" value="BLR2777 PROTEIN"/>
    <property type="match status" value="1"/>
</dbReference>
<evidence type="ECO:0000259" key="1">
    <source>
        <dbReference type="Pfam" id="PF09995"/>
    </source>
</evidence>
<dbReference type="AlphaFoldDB" id="A0ABC9Z0S3"/>
<dbReference type="Pfam" id="PF09995">
    <property type="entry name" value="MPAB_Lcp_cat"/>
    <property type="match status" value="1"/>
</dbReference>
<dbReference type="RefSeq" id="WP_045438767.1">
    <property type="nucleotide sequence ID" value="NZ_AP028459.1"/>
</dbReference>
<name>A0ABC9Z0S3_9NOCA</name>
<accession>A0ABC9Z0S3</accession>
<organism evidence="2 3">
    <name type="scientific">Nocardia seriolae</name>
    <dbReference type="NCBI Taxonomy" id="37332"/>
    <lineage>
        <taxon>Bacteria</taxon>
        <taxon>Bacillati</taxon>
        <taxon>Actinomycetota</taxon>
        <taxon>Actinomycetes</taxon>
        <taxon>Mycobacteriales</taxon>
        <taxon>Nocardiaceae</taxon>
        <taxon>Nocardia</taxon>
    </lineage>
</organism>
<feature type="non-terminal residue" evidence="2">
    <location>
        <position position="287"/>
    </location>
</feature>
<evidence type="ECO:0000313" key="2">
    <source>
        <dbReference type="EMBL" id="GAP31080.1"/>
    </source>
</evidence>
<proteinExistence type="predicted"/>
<evidence type="ECO:0000313" key="3">
    <source>
        <dbReference type="Proteomes" id="UP000037179"/>
    </source>
</evidence>